<dbReference type="Proteomes" id="UP000095286">
    <property type="component" value="Unplaced"/>
</dbReference>
<name>A0AC35TZG5_9BILA</name>
<proteinExistence type="predicted"/>
<protein>
    <submittedName>
        <fullName evidence="2">CX domain-containing protein</fullName>
    </submittedName>
</protein>
<evidence type="ECO:0000313" key="2">
    <source>
        <dbReference type="WBParaSite" id="RSKR_0000612050.1"/>
    </source>
</evidence>
<organism evidence="1 2">
    <name type="scientific">Rhabditophanes sp. KR3021</name>
    <dbReference type="NCBI Taxonomy" id="114890"/>
    <lineage>
        <taxon>Eukaryota</taxon>
        <taxon>Metazoa</taxon>
        <taxon>Ecdysozoa</taxon>
        <taxon>Nematoda</taxon>
        <taxon>Chromadorea</taxon>
        <taxon>Rhabditida</taxon>
        <taxon>Tylenchina</taxon>
        <taxon>Panagrolaimomorpha</taxon>
        <taxon>Strongyloidoidea</taxon>
        <taxon>Alloionematidae</taxon>
        <taxon>Rhabditophanes</taxon>
    </lineage>
</organism>
<evidence type="ECO:0000313" key="1">
    <source>
        <dbReference type="Proteomes" id="UP000095286"/>
    </source>
</evidence>
<dbReference type="WBParaSite" id="RSKR_0000612050.1">
    <property type="protein sequence ID" value="RSKR_0000612050.1"/>
    <property type="gene ID" value="RSKR_0000612050"/>
</dbReference>
<reference evidence="2" key="1">
    <citation type="submission" date="2016-11" db="UniProtKB">
        <authorList>
            <consortium name="WormBaseParasite"/>
        </authorList>
    </citation>
    <scope>IDENTIFICATION</scope>
    <source>
        <strain evidence="2">KR3021</strain>
    </source>
</reference>
<accession>A0AC35TZG5</accession>
<sequence length="151" mass="17369">MVAQNFLLPYLSFILLIKLTQGYGEPKCWRRFNIGSANPAPIFCPIEDFFTRYECCDMDYGECCPQLKVMNLIVLILICIGLLGGVCCCCIFIFTYDRKRKGHPAPSKNVPITHHQETIHDEVEVPYVEIHTPRRQSILKTPRPRTTATYI</sequence>